<dbReference type="OMA" id="QRQQFPH"/>
<dbReference type="Proteomes" id="UP000037069">
    <property type="component" value="Unassembled WGS sequence"/>
</dbReference>
<dbReference type="PROSITE" id="PS50888">
    <property type="entry name" value="BHLH"/>
    <property type="match status" value="1"/>
</dbReference>
<accession>A0A0L0C767</accession>
<dbReference type="GO" id="GO:0007417">
    <property type="term" value="P:central nervous system development"/>
    <property type="evidence" value="ECO:0007669"/>
    <property type="project" value="UniProtKB-ARBA"/>
</dbReference>
<evidence type="ECO:0000256" key="1">
    <source>
        <dbReference type="ARBA" id="ARBA00022473"/>
    </source>
</evidence>
<keyword evidence="7" id="KW-1185">Reference proteome</keyword>
<dbReference type="STRING" id="7375.A0A0L0C767"/>
<dbReference type="GO" id="GO:0045944">
    <property type="term" value="P:positive regulation of transcription by RNA polymerase II"/>
    <property type="evidence" value="ECO:0007669"/>
    <property type="project" value="UniProtKB-ARBA"/>
</dbReference>
<dbReference type="Pfam" id="PF00010">
    <property type="entry name" value="HLH"/>
    <property type="match status" value="1"/>
</dbReference>
<gene>
    <name evidence="6" type="ORF">FF38_09585</name>
</gene>
<dbReference type="PANTHER" id="PTHR13935:SF153">
    <property type="entry name" value="ACHAETE-SCUTE FAMILY BHLH TRANSCRIPTION FACTOR 1"/>
    <property type="match status" value="1"/>
</dbReference>
<dbReference type="SUPFAM" id="SSF47459">
    <property type="entry name" value="HLH, helix-loop-helix DNA-binding domain"/>
    <property type="match status" value="1"/>
</dbReference>
<name>A0A0L0C767_LUCCU</name>
<dbReference type="GO" id="GO:0090575">
    <property type="term" value="C:RNA polymerase II transcription regulator complex"/>
    <property type="evidence" value="ECO:0007669"/>
    <property type="project" value="TreeGrafter"/>
</dbReference>
<reference evidence="6 7" key="1">
    <citation type="journal article" date="2015" name="Nat. Commun.">
        <title>Lucilia cuprina genome unlocks parasitic fly biology to underpin future interventions.</title>
        <authorList>
            <person name="Anstead C.A."/>
            <person name="Korhonen P.K."/>
            <person name="Young N.D."/>
            <person name="Hall R.S."/>
            <person name="Jex A.R."/>
            <person name="Murali S.C."/>
            <person name="Hughes D.S."/>
            <person name="Lee S.F."/>
            <person name="Perry T."/>
            <person name="Stroehlein A.J."/>
            <person name="Ansell B.R."/>
            <person name="Breugelmans B."/>
            <person name="Hofmann A."/>
            <person name="Qu J."/>
            <person name="Dugan S."/>
            <person name="Lee S.L."/>
            <person name="Chao H."/>
            <person name="Dinh H."/>
            <person name="Han Y."/>
            <person name="Doddapaneni H.V."/>
            <person name="Worley K.C."/>
            <person name="Muzny D.M."/>
            <person name="Ioannidis P."/>
            <person name="Waterhouse R.M."/>
            <person name="Zdobnov E.M."/>
            <person name="James P.J."/>
            <person name="Bagnall N.H."/>
            <person name="Kotze A.C."/>
            <person name="Gibbs R.A."/>
            <person name="Richards S."/>
            <person name="Batterham P."/>
            <person name="Gasser R.B."/>
        </authorList>
    </citation>
    <scope>NUCLEOTIDE SEQUENCE [LARGE SCALE GENOMIC DNA]</scope>
    <source>
        <strain evidence="6 7">LS</strain>
        <tissue evidence="6">Full body</tissue>
    </source>
</reference>
<dbReference type="PANTHER" id="PTHR13935">
    <property type="entry name" value="ACHAETE-SCUTE TRANSCRIPTION FACTOR-RELATED"/>
    <property type="match status" value="1"/>
</dbReference>
<keyword evidence="3" id="KW-0524">Neurogenesis</keyword>
<dbReference type="AlphaFoldDB" id="A0A0L0C767"/>
<dbReference type="GO" id="GO:0050767">
    <property type="term" value="P:regulation of neurogenesis"/>
    <property type="evidence" value="ECO:0007669"/>
    <property type="project" value="TreeGrafter"/>
</dbReference>
<feature type="region of interest" description="Disordered" evidence="4">
    <location>
        <begin position="131"/>
        <end position="180"/>
    </location>
</feature>
<dbReference type="GO" id="GO:0030182">
    <property type="term" value="P:neuron differentiation"/>
    <property type="evidence" value="ECO:0007669"/>
    <property type="project" value="TreeGrafter"/>
</dbReference>
<dbReference type="GO" id="GO:0000981">
    <property type="term" value="F:DNA-binding transcription factor activity, RNA polymerase II-specific"/>
    <property type="evidence" value="ECO:0007669"/>
    <property type="project" value="TreeGrafter"/>
</dbReference>
<feature type="domain" description="BHLH" evidence="5">
    <location>
        <begin position="60"/>
        <end position="123"/>
    </location>
</feature>
<dbReference type="InterPro" id="IPR036638">
    <property type="entry name" value="HLH_DNA-bd_sf"/>
</dbReference>
<dbReference type="EMBL" id="JRES01000915">
    <property type="protein sequence ID" value="KNC27274.1"/>
    <property type="molecule type" value="Genomic_DNA"/>
</dbReference>
<dbReference type="CDD" id="cd19744">
    <property type="entry name" value="bHLH_TS_dAS-C_like"/>
    <property type="match status" value="1"/>
</dbReference>
<evidence type="ECO:0000259" key="5">
    <source>
        <dbReference type="PROSITE" id="PS50888"/>
    </source>
</evidence>
<keyword evidence="1" id="KW-0217">Developmental protein</keyword>
<dbReference type="GO" id="GO:0000977">
    <property type="term" value="F:RNA polymerase II transcription regulatory region sequence-specific DNA binding"/>
    <property type="evidence" value="ECO:0007669"/>
    <property type="project" value="TreeGrafter"/>
</dbReference>
<keyword evidence="2" id="KW-0221">Differentiation</keyword>
<dbReference type="GO" id="GO:0061382">
    <property type="term" value="P:Malpighian tubule tip cell differentiation"/>
    <property type="evidence" value="ECO:0007669"/>
    <property type="project" value="UniProtKB-ARBA"/>
</dbReference>
<evidence type="ECO:0000256" key="2">
    <source>
        <dbReference type="ARBA" id="ARBA00022782"/>
    </source>
</evidence>
<feature type="compositionally biased region" description="Low complexity" evidence="4">
    <location>
        <begin position="134"/>
        <end position="146"/>
    </location>
</feature>
<proteinExistence type="predicted"/>
<evidence type="ECO:0000313" key="6">
    <source>
        <dbReference type="EMBL" id="KNC27274.1"/>
    </source>
</evidence>
<organism evidence="6 7">
    <name type="scientific">Lucilia cuprina</name>
    <name type="common">Green bottle fly</name>
    <name type="synonym">Australian sheep blowfly</name>
    <dbReference type="NCBI Taxonomy" id="7375"/>
    <lineage>
        <taxon>Eukaryota</taxon>
        <taxon>Metazoa</taxon>
        <taxon>Ecdysozoa</taxon>
        <taxon>Arthropoda</taxon>
        <taxon>Hexapoda</taxon>
        <taxon>Insecta</taxon>
        <taxon>Pterygota</taxon>
        <taxon>Neoptera</taxon>
        <taxon>Endopterygota</taxon>
        <taxon>Diptera</taxon>
        <taxon>Brachycera</taxon>
        <taxon>Muscomorpha</taxon>
        <taxon>Oestroidea</taxon>
        <taxon>Calliphoridae</taxon>
        <taxon>Luciliinae</taxon>
        <taxon>Lucilia</taxon>
    </lineage>
</organism>
<dbReference type="GO" id="GO:0009653">
    <property type="term" value="P:anatomical structure morphogenesis"/>
    <property type="evidence" value="ECO:0007669"/>
    <property type="project" value="UniProtKB-ARBA"/>
</dbReference>
<evidence type="ECO:0000256" key="3">
    <source>
        <dbReference type="ARBA" id="ARBA00022902"/>
    </source>
</evidence>
<protein>
    <submittedName>
        <fullName evidence="6">Achaete-scute complex protein T4</fullName>
    </submittedName>
</protein>
<sequence length="317" mass="35566">MSSVTCNQTNSQQHLFPTTIVTATKMMKYPHIQPHPIAEDGKTRKVPANCPAAYNPDQTQSVLRRNARERNRVKQVNNSFSRLRQHIPQSIIADLTKGGGRGPQKKISKVDTLRIAVEYIRRLQDLLEDLNGGSSSQQQQQQYESQNNANCDSASNSSFSSSSSTGSSSPSSYTTNTPIYYTQPSSPLPSLMDANLQVSHLNNPYNNSTTLLSPVSLNSYSPPHHQTVQLENTGCHSPTSSFNSSLSYDAPNFEQPQQQTVQELQQHFQPQQQTTPPHFDGNLQLKFEPYDNFTLDEEDCTPDDEEILDYISLWQEQ</sequence>
<dbReference type="Gene3D" id="4.10.280.10">
    <property type="entry name" value="Helix-loop-helix DNA-binding domain"/>
    <property type="match status" value="1"/>
</dbReference>
<dbReference type="FunFam" id="4.10.280.10:FF:000060">
    <property type="entry name" value="Scute protein"/>
    <property type="match status" value="1"/>
</dbReference>
<evidence type="ECO:0000256" key="4">
    <source>
        <dbReference type="SAM" id="MobiDB-lite"/>
    </source>
</evidence>
<dbReference type="GO" id="GO:0007423">
    <property type="term" value="P:sensory organ development"/>
    <property type="evidence" value="ECO:0007669"/>
    <property type="project" value="TreeGrafter"/>
</dbReference>
<dbReference type="SMART" id="SM00353">
    <property type="entry name" value="HLH"/>
    <property type="match status" value="1"/>
</dbReference>
<evidence type="ECO:0000313" key="7">
    <source>
        <dbReference type="Proteomes" id="UP000037069"/>
    </source>
</evidence>
<dbReference type="OrthoDB" id="5976910at2759"/>
<comment type="caution">
    <text evidence="6">The sequence shown here is derived from an EMBL/GenBank/DDBJ whole genome shotgun (WGS) entry which is preliminary data.</text>
</comment>
<dbReference type="InterPro" id="IPR015660">
    <property type="entry name" value="MASH1/Ascl1a-like"/>
</dbReference>
<dbReference type="InterPro" id="IPR011598">
    <property type="entry name" value="bHLH_dom"/>
</dbReference>
<feature type="compositionally biased region" description="Low complexity" evidence="4">
    <location>
        <begin position="153"/>
        <end position="172"/>
    </location>
</feature>
<dbReference type="GO" id="GO:0046982">
    <property type="term" value="F:protein heterodimerization activity"/>
    <property type="evidence" value="ECO:0007669"/>
    <property type="project" value="UniProtKB-ARBA"/>
</dbReference>